<organism evidence="1 2">
    <name type="scientific">Calditerricola satsumensis</name>
    <dbReference type="NCBI Taxonomy" id="373054"/>
    <lineage>
        <taxon>Bacteria</taxon>
        <taxon>Bacillati</taxon>
        <taxon>Bacillota</taxon>
        <taxon>Bacilli</taxon>
        <taxon>Bacillales</taxon>
        <taxon>Bacillaceae</taxon>
        <taxon>Calditerricola</taxon>
    </lineage>
</organism>
<dbReference type="Pfam" id="PF13790">
    <property type="entry name" value="SR1P"/>
    <property type="match status" value="1"/>
</dbReference>
<comment type="caution">
    <text evidence="1">The sequence shown here is derived from an EMBL/GenBank/DDBJ whole genome shotgun (WGS) entry which is preliminary data.</text>
</comment>
<evidence type="ECO:0000313" key="2">
    <source>
        <dbReference type="Proteomes" id="UP000637720"/>
    </source>
</evidence>
<gene>
    <name evidence="1" type="ORF">GCM10007043_04480</name>
</gene>
<proteinExistence type="predicted"/>
<dbReference type="AlphaFoldDB" id="A0A8J3BAT9"/>
<keyword evidence="2" id="KW-1185">Reference proteome</keyword>
<dbReference type="Proteomes" id="UP000637720">
    <property type="component" value="Unassembled WGS sequence"/>
</dbReference>
<name>A0A8J3BAT9_9BACI</name>
<dbReference type="EMBL" id="BMOF01000004">
    <property type="protein sequence ID" value="GGJ93870.1"/>
    <property type="molecule type" value="Genomic_DNA"/>
</dbReference>
<accession>A0A8J3BAT9</accession>
<evidence type="ECO:0000313" key="1">
    <source>
        <dbReference type="EMBL" id="GGJ93870.1"/>
    </source>
</evidence>
<reference evidence="1" key="1">
    <citation type="journal article" date="2014" name="Int. J. Syst. Evol. Microbiol.">
        <title>Complete genome sequence of Corynebacterium casei LMG S-19264T (=DSM 44701T), isolated from a smear-ripened cheese.</title>
        <authorList>
            <consortium name="US DOE Joint Genome Institute (JGI-PGF)"/>
            <person name="Walter F."/>
            <person name="Albersmeier A."/>
            <person name="Kalinowski J."/>
            <person name="Ruckert C."/>
        </authorList>
    </citation>
    <scope>NUCLEOTIDE SEQUENCE</scope>
    <source>
        <strain evidence="1">JCM 14719</strain>
    </source>
</reference>
<protein>
    <recommendedName>
        <fullName evidence="3">GapA-binding peptide SR1P</fullName>
    </recommendedName>
</protein>
<reference evidence="1" key="2">
    <citation type="submission" date="2020-09" db="EMBL/GenBank/DDBJ databases">
        <authorList>
            <person name="Sun Q."/>
            <person name="Ohkuma M."/>
        </authorList>
    </citation>
    <scope>NUCLEOTIDE SEQUENCE</scope>
    <source>
        <strain evidence="1">JCM 14719</strain>
    </source>
</reference>
<dbReference type="InterPro" id="IPR025236">
    <property type="entry name" value="SR1P"/>
</dbReference>
<dbReference type="RefSeq" id="WP_054669161.1">
    <property type="nucleotide sequence ID" value="NZ_BMOF01000004.1"/>
</dbReference>
<sequence length="42" mass="4573">MGTIVCQCCDRIIAHFDAEKVNVLFGVCSRCAEGQQDETPNA</sequence>
<evidence type="ECO:0008006" key="3">
    <source>
        <dbReference type="Google" id="ProtNLM"/>
    </source>
</evidence>